<dbReference type="Gene3D" id="1.20.1280.50">
    <property type="match status" value="1"/>
</dbReference>
<evidence type="ECO:0000313" key="3">
    <source>
        <dbReference type="Proteomes" id="UP000623129"/>
    </source>
</evidence>
<name>A0A833QW81_9POAL</name>
<dbReference type="InterPro" id="IPR001810">
    <property type="entry name" value="F-box_dom"/>
</dbReference>
<protein>
    <submittedName>
        <fullName evidence="2">F-box protein</fullName>
    </submittedName>
</protein>
<dbReference type="PANTHER" id="PTHR34223:SF51">
    <property type="entry name" value="OS06G0556300 PROTEIN"/>
    <property type="match status" value="1"/>
</dbReference>
<evidence type="ECO:0000259" key="1">
    <source>
        <dbReference type="Pfam" id="PF00646"/>
    </source>
</evidence>
<dbReference type="SUPFAM" id="SSF81383">
    <property type="entry name" value="F-box domain"/>
    <property type="match status" value="1"/>
</dbReference>
<dbReference type="InterPro" id="IPR053197">
    <property type="entry name" value="F-box_SCFL_complex_component"/>
</dbReference>
<dbReference type="CDD" id="cd22160">
    <property type="entry name" value="F-box_AtFBL13-like"/>
    <property type="match status" value="1"/>
</dbReference>
<dbReference type="InterPro" id="IPR036047">
    <property type="entry name" value="F-box-like_dom_sf"/>
</dbReference>
<dbReference type="EMBL" id="SWLB01000007">
    <property type="protein sequence ID" value="KAF3336575.1"/>
    <property type="molecule type" value="Genomic_DNA"/>
</dbReference>
<organism evidence="2 3">
    <name type="scientific">Carex littledalei</name>
    <dbReference type="NCBI Taxonomy" id="544730"/>
    <lineage>
        <taxon>Eukaryota</taxon>
        <taxon>Viridiplantae</taxon>
        <taxon>Streptophyta</taxon>
        <taxon>Embryophyta</taxon>
        <taxon>Tracheophyta</taxon>
        <taxon>Spermatophyta</taxon>
        <taxon>Magnoliopsida</taxon>
        <taxon>Liliopsida</taxon>
        <taxon>Poales</taxon>
        <taxon>Cyperaceae</taxon>
        <taxon>Cyperoideae</taxon>
        <taxon>Cariceae</taxon>
        <taxon>Carex</taxon>
        <taxon>Carex subgen. Euthyceras</taxon>
    </lineage>
</organism>
<comment type="caution">
    <text evidence="2">The sequence shown here is derived from an EMBL/GenBank/DDBJ whole genome shotgun (WGS) entry which is preliminary data.</text>
</comment>
<keyword evidence="3" id="KW-1185">Reference proteome</keyword>
<sequence length="167" mass="18811">MASSPSQIDCLSALPDELLITILSLLPTRIAARTSVLSRRFRHLWNASPSVDLCFEYRRFVKRCTAFYVSMANSALLSRTPSNPLLLLNLEIDYRLPCDLTDSFICSLLDHAHALGLCHLTIEGTCYFELVLHSVFSISSLDLSASEYVVFNLPETDVVYQFLDKTE</sequence>
<evidence type="ECO:0000313" key="2">
    <source>
        <dbReference type="EMBL" id="KAF3336575.1"/>
    </source>
</evidence>
<dbReference type="PANTHER" id="PTHR34223">
    <property type="entry name" value="OS11G0201299 PROTEIN"/>
    <property type="match status" value="1"/>
</dbReference>
<dbReference type="Pfam" id="PF00646">
    <property type="entry name" value="F-box"/>
    <property type="match status" value="1"/>
</dbReference>
<dbReference type="Proteomes" id="UP000623129">
    <property type="component" value="Unassembled WGS sequence"/>
</dbReference>
<feature type="domain" description="F-box" evidence="1">
    <location>
        <begin position="11"/>
        <end position="47"/>
    </location>
</feature>
<gene>
    <name evidence="2" type="ORF">FCM35_KLT19161</name>
</gene>
<dbReference type="OrthoDB" id="685487at2759"/>
<proteinExistence type="predicted"/>
<reference evidence="2" key="1">
    <citation type="submission" date="2020-01" db="EMBL/GenBank/DDBJ databases">
        <title>Genome sequence of Kobresia littledalei, the first chromosome-level genome in the family Cyperaceae.</title>
        <authorList>
            <person name="Qu G."/>
        </authorList>
    </citation>
    <scope>NUCLEOTIDE SEQUENCE</scope>
    <source>
        <strain evidence="2">C.B.Clarke</strain>
        <tissue evidence="2">Leaf</tissue>
    </source>
</reference>
<accession>A0A833QW81</accession>
<dbReference type="AlphaFoldDB" id="A0A833QW81"/>
<dbReference type="InterPro" id="IPR053781">
    <property type="entry name" value="F-box_AtFBL13-like"/>
</dbReference>